<feature type="compositionally biased region" description="Basic and acidic residues" evidence="1">
    <location>
        <begin position="63"/>
        <end position="84"/>
    </location>
</feature>
<evidence type="ECO:0000313" key="3">
    <source>
        <dbReference type="EMBL" id="BBM84769.1"/>
    </source>
</evidence>
<keyword evidence="2" id="KW-0472">Membrane</keyword>
<reference evidence="3 4" key="1">
    <citation type="submission" date="2019-08" db="EMBL/GenBank/DDBJ databases">
        <title>Complete genome sequence of Candidatus Uab amorphum.</title>
        <authorList>
            <person name="Shiratori T."/>
            <person name="Suzuki S."/>
            <person name="Kakizawa Y."/>
            <person name="Ishida K."/>
        </authorList>
    </citation>
    <scope>NUCLEOTIDE SEQUENCE [LARGE SCALE GENOMIC DNA]</scope>
    <source>
        <strain evidence="3 4">SRT547</strain>
    </source>
</reference>
<proteinExistence type="predicted"/>
<feature type="region of interest" description="Disordered" evidence="1">
    <location>
        <begin position="46"/>
        <end position="84"/>
    </location>
</feature>
<protein>
    <submittedName>
        <fullName evidence="3">Uncharacterized protein</fullName>
    </submittedName>
</protein>
<dbReference type="AlphaFoldDB" id="A0A5S9IMU5"/>
<evidence type="ECO:0000256" key="2">
    <source>
        <dbReference type="SAM" id="Phobius"/>
    </source>
</evidence>
<evidence type="ECO:0000256" key="1">
    <source>
        <dbReference type="SAM" id="MobiDB-lite"/>
    </source>
</evidence>
<gene>
    <name evidence="3" type="ORF">UABAM_03130</name>
</gene>
<dbReference type="RefSeq" id="WP_151968902.1">
    <property type="nucleotide sequence ID" value="NZ_AP019860.1"/>
</dbReference>
<evidence type="ECO:0000313" key="4">
    <source>
        <dbReference type="Proteomes" id="UP000326354"/>
    </source>
</evidence>
<accession>A0A5S9IMU5</accession>
<dbReference type="Proteomes" id="UP000326354">
    <property type="component" value="Chromosome"/>
</dbReference>
<dbReference type="EMBL" id="AP019860">
    <property type="protein sequence ID" value="BBM84769.1"/>
    <property type="molecule type" value="Genomic_DNA"/>
</dbReference>
<sequence>MSNQEGQENKFVVYLEGFGCFVFFIGLVVGFLFLAMKMYKQYEKSQANARVVESRSKKSRFSKSPEKKRAKQKTEQKKESFESRRSEVIFRTFVESVRNAQSEEQVNQIFDYFVRKIPMSQSDKERMRKFADLRIKQLTK</sequence>
<keyword evidence="4" id="KW-1185">Reference proteome</keyword>
<keyword evidence="2" id="KW-0812">Transmembrane</keyword>
<name>A0A5S9IMU5_UABAM</name>
<keyword evidence="2" id="KW-1133">Transmembrane helix</keyword>
<feature type="transmembrane region" description="Helical" evidence="2">
    <location>
        <begin position="12"/>
        <end position="35"/>
    </location>
</feature>
<dbReference type="KEGG" id="uam:UABAM_03130"/>
<organism evidence="3 4">
    <name type="scientific">Uabimicrobium amorphum</name>
    <dbReference type="NCBI Taxonomy" id="2596890"/>
    <lineage>
        <taxon>Bacteria</taxon>
        <taxon>Pseudomonadati</taxon>
        <taxon>Planctomycetota</taxon>
        <taxon>Candidatus Uabimicrobiia</taxon>
        <taxon>Candidatus Uabimicrobiales</taxon>
        <taxon>Candidatus Uabimicrobiaceae</taxon>
        <taxon>Candidatus Uabimicrobium</taxon>
    </lineage>
</organism>